<dbReference type="EMBL" id="KB706854">
    <property type="protein sequence ID" value="EMR65518.1"/>
    <property type="molecule type" value="Genomic_DNA"/>
</dbReference>
<organism evidence="2 3">
    <name type="scientific">Eutypa lata (strain UCR-EL1)</name>
    <name type="common">Grapevine dieback disease fungus</name>
    <name type="synonym">Eutypa armeniacae</name>
    <dbReference type="NCBI Taxonomy" id="1287681"/>
    <lineage>
        <taxon>Eukaryota</taxon>
        <taxon>Fungi</taxon>
        <taxon>Dikarya</taxon>
        <taxon>Ascomycota</taxon>
        <taxon>Pezizomycotina</taxon>
        <taxon>Sordariomycetes</taxon>
        <taxon>Xylariomycetidae</taxon>
        <taxon>Xylariales</taxon>
        <taxon>Diatrypaceae</taxon>
        <taxon>Eutypa</taxon>
    </lineage>
</organism>
<name>M7SM95_EUTLA</name>
<feature type="signal peptide" evidence="1">
    <location>
        <begin position="1"/>
        <end position="22"/>
    </location>
</feature>
<dbReference type="KEGG" id="ela:UCREL1_7513"/>
<protein>
    <submittedName>
        <fullName evidence="2">Uncharacterized protein</fullName>
    </submittedName>
</protein>
<dbReference type="Proteomes" id="UP000012174">
    <property type="component" value="Unassembled WGS sequence"/>
</dbReference>
<reference evidence="3" key="1">
    <citation type="journal article" date="2013" name="Genome Announc.">
        <title>Draft genome sequence of the grapevine dieback fungus Eutypa lata UCR-EL1.</title>
        <authorList>
            <person name="Blanco-Ulate B."/>
            <person name="Rolshausen P.E."/>
            <person name="Cantu D."/>
        </authorList>
    </citation>
    <scope>NUCLEOTIDE SEQUENCE [LARGE SCALE GENOMIC DNA]</scope>
    <source>
        <strain evidence="3">UCR-EL1</strain>
    </source>
</reference>
<evidence type="ECO:0000256" key="1">
    <source>
        <dbReference type="SAM" id="SignalP"/>
    </source>
</evidence>
<gene>
    <name evidence="2" type="ORF">UCREL1_7513</name>
</gene>
<proteinExistence type="predicted"/>
<dbReference type="OrthoDB" id="4960511at2759"/>
<dbReference type="Gene3D" id="2.60.20.30">
    <property type="match status" value="1"/>
</dbReference>
<dbReference type="HOGENOM" id="CLU_2073699_0_0_1"/>
<dbReference type="OMA" id="NAGWFEY"/>
<dbReference type="AlphaFoldDB" id="M7SM95"/>
<dbReference type="InterPro" id="IPR015791">
    <property type="entry name" value="Antimic/Inh_G_crystallin-like"/>
</dbReference>
<evidence type="ECO:0000313" key="2">
    <source>
        <dbReference type="EMBL" id="EMR65518.1"/>
    </source>
</evidence>
<evidence type="ECO:0000313" key="3">
    <source>
        <dbReference type="Proteomes" id="UP000012174"/>
    </source>
</evidence>
<accession>M7SM95</accession>
<sequence length="123" mass="13194">MVRTTTASLLALTAMFLQSASAIKEIGWGACFGDTEIPGGGKYFALGEKSGSDTTVYFRCWGDAGDTDIDFGPIVTFYSGNNAGSFEYEPGDGSRYRHDFDKGVENDDNDGDGWGAVVQIHID</sequence>
<feature type="chain" id="PRO_5004085050" evidence="1">
    <location>
        <begin position="23"/>
        <end position="123"/>
    </location>
</feature>
<keyword evidence="3" id="KW-1185">Reference proteome</keyword>
<keyword evidence="1" id="KW-0732">Signal</keyword>